<dbReference type="KEGG" id="ota:OT_ostta05g03000"/>
<dbReference type="AlphaFoldDB" id="A0A090N3F5"/>
<dbReference type="InterPro" id="IPR020904">
    <property type="entry name" value="Sc_DH/Rdtase_CS"/>
</dbReference>
<reference evidence="4 5" key="2">
    <citation type="journal article" date="2014" name="BMC Genomics">
        <title>An improved genome of the model marine alga Ostreococcus tauri unfolds by assessing Illumina de novo assemblies.</title>
        <authorList>
            <person name="Blanc-Mathieu R."/>
            <person name="Verhelst B."/>
            <person name="Derelle E."/>
            <person name="Rombauts S."/>
            <person name="Bouget F.Y."/>
            <person name="Carre I."/>
            <person name="Chateau A."/>
            <person name="Eyre-Walker A."/>
            <person name="Grimsley N."/>
            <person name="Moreau H."/>
            <person name="Piegu B."/>
            <person name="Rivals E."/>
            <person name="Schackwitz W."/>
            <person name="Van de Peer Y."/>
            <person name="Piganeau G."/>
        </authorList>
    </citation>
    <scope>NUCLEOTIDE SEQUENCE [LARGE SCALE GENOMIC DNA]</scope>
    <source>
        <strain evidence="5">OTTH 0595 / CCAP 157/2 / RCC745</strain>
    </source>
</reference>
<accession>A0A090N3F5</accession>
<dbReference type="PROSITE" id="PS00061">
    <property type="entry name" value="ADH_SHORT"/>
    <property type="match status" value="1"/>
</dbReference>
<sequence>MSHQCLSVFITRLMYREPCCWWPIGHLRGWKGPSGFGAQSSWRDVLLGLPMELMRKKCILLTGATSGIGLETLRAFAHTGALIIVGTRNEHDANIMANQLMRETGAVIQVFPLDLGNLESVERFAEGIFKLDKEIDILVNNAGLMPCPFAGRDEAWHVNFIGHYALTKKLLPHMAPGARIINVSSEVYRFSYPCGVRFNAIDDANGYDAVKSYGQSKLALMLWTSHQSQAFRSDKRELQIFAVHPGSVKTQGAEDARSSSGWRGALLHCIGAPFVKSLEAGASTTVYCALHPTARSYNHFGLVYYANCNPRQLNRQANDPVLARRVCEFADSFIASARNRSN</sequence>
<evidence type="ECO:0000256" key="3">
    <source>
        <dbReference type="RuleBase" id="RU000363"/>
    </source>
</evidence>
<dbReference type="Pfam" id="PF00106">
    <property type="entry name" value="adh_short"/>
    <property type="match status" value="1"/>
</dbReference>
<dbReference type="GO" id="GO:0016491">
    <property type="term" value="F:oxidoreductase activity"/>
    <property type="evidence" value="ECO:0007669"/>
    <property type="project" value="UniProtKB-KW"/>
</dbReference>
<dbReference type="PANTHER" id="PTHR24320:SF148">
    <property type="entry name" value="NAD(P)-BINDING ROSSMANN-FOLD SUPERFAMILY PROTEIN"/>
    <property type="match status" value="1"/>
</dbReference>
<keyword evidence="2" id="KW-0560">Oxidoreductase</keyword>
<comment type="caution">
    <text evidence="4">The sequence shown here is derived from an EMBL/GenBank/DDBJ whole genome shotgun (WGS) entry which is preliminary data.</text>
</comment>
<evidence type="ECO:0000256" key="1">
    <source>
        <dbReference type="ARBA" id="ARBA00006484"/>
    </source>
</evidence>
<dbReference type="EMBL" id="CAID01000005">
    <property type="protein sequence ID" value="CEF98028.1"/>
    <property type="molecule type" value="Genomic_DNA"/>
</dbReference>
<protein>
    <submittedName>
        <fullName evidence="4">Short-chain dehydrogenase/reductase SDR</fullName>
    </submittedName>
</protein>
<dbReference type="PANTHER" id="PTHR24320">
    <property type="entry name" value="RETINOL DEHYDROGENASE"/>
    <property type="match status" value="1"/>
</dbReference>
<dbReference type="InterPro" id="IPR002347">
    <property type="entry name" value="SDR_fam"/>
</dbReference>
<dbReference type="Proteomes" id="UP000009170">
    <property type="component" value="Unassembled WGS sequence"/>
</dbReference>
<dbReference type="Gene3D" id="3.40.50.720">
    <property type="entry name" value="NAD(P)-binding Rossmann-like Domain"/>
    <property type="match status" value="1"/>
</dbReference>
<comment type="similarity">
    <text evidence="1 3">Belongs to the short-chain dehydrogenases/reductases (SDR) family.</text>
</comment>
<evidence type="ECO:0000256" key="2">
    <source>
        <dbReference type="ARBA" id="ARBA00023002"/>
    </source>
</evidence>
<evidence type="ECO:0000313" key="5">
    <source>
        <dbReference type="Proteomes" id="UP000009170"/>
    </source>
</evidence>
<dbReference type="OrthoDB" id="191139at2759"/>
<dbReference type="GeneID" id="9835216"/>
<name>A0A090N3F5_OSTTA</name>
<proteinExistence type="inferred from homology"/>
<reference evidence="5" key="1">
    <citation type="journal article" date="2006" name="Proc. Natl. Acad. Sci. U.S.A.">
        <title>Genome analysis of the smallest free-living eukaryote Ostreococcus tauri unveils many unique features.</title>
        <authorList>
            <person name="Derelle E."/>
            <person name="Ferraz C."/>
            <person name="Rombauts S."/>
            <person name="Rouze P."/>
            <person name="Worden A.Z."/>
            <person name="Robbens S."/>
            <person name="Partensky F."/>
            <person name="Degroeve S."/>
            <person name="Echeynie S."/>
            <person name="Cooke R."/>
            <person name="Saeys Y."/>
            <person name="Wuyts J."/>
            <person name="Jabbari K."/>
            <person name="Bowler C."/>
            <person name="Panaud O."/>
            <person name="Piegu B."/>
            <person name="Ball S.G."/>
            <person name="Ral J.-P."/>
            <person name="Bouget F.-Y."/>
            <person name="Piganeau G."/>
            <person name="De Baets B."/>
            <person name="Picard A."/>
            <person name="Delseny M."/>
            <person name="Demaille J."/>
            <person name="Van de Peer Y."/>
            <person name="Moreau H."/>
        </authorList>
    </citation>
    <scope>NUCLEOTIDE SEQUENCE [LARGE SCALE GENOMIC DNA]</scope>
    <source>
        <strain evidence="5">OTTH 0595 / CCAP 157/2 / RCC745</strain>
    </source>
</reference>
<dbReference type="PRINTS" id="PR00080">
    <property type="entry name" value="SDRFAMILY"/>
</dbReference>
<gene>
    <name evidence="4" type="ORF">OT_ostta05g03000</name>
</gene>
<dbReference type="STRING" id="70448.A0A090N3F5"/>
<dbReference type="InParanoid" id="A0A090N3F5"/>
<dbReference type="RefSeq" id="XP_003079410.2">
    <property type="nucleotide sequence ID" value="XM_003079362.2"/>
</dbReference>
<dbReference type="SUPFAM" id="SSF51735">
    <property type="entry name" value="NAD(P)-binding Rossmann-fold domains"/>
    <property type="match status" value="1"/>
</dbReference>
<organism evidence="4 5">
    <name type="scientific">Ostreococcus tauri</name>
    <name type="common">Marine green alga</name>
    <dbReference type="NCBI Taxonomy" id="70448"/>
    <lineage>
        <taxon>Eukaryota</taxon>
        <taxon>Viridiplantae</taxon>
        <taxon>Chlorophyta</taxon>
        <taxon>Mamiellophyceae</taxon>
        <taxon>Mamiellales</taxon>
        <taxon>Bathycoccaceae</taxon>
        <taxon>Ostreococcus</taxon>
    </lineage>
</organism>
<dbReference type="InterPro" id="IPR036291">
    <property type="entry name" value="NAD(P)-bd_dom_sf"/>
</dbReference>
<dbReference type="PRINTS" id="PR00081">
    <property type="entry name" value="GDHRDH"/>
</dbReference>
<keyword evidence="5" id="KW-1185">Reference proteome</keyword>
<dbReference type="FunCoup" id="A0A090N3F5">
    <property type="interactions" value="1204"/>
</dbReference>
<evidence type="ECO:0000313" key="4">
    <source>
        <dbReference type="EMBL" id="CEF98028.1"/>
    </source>
</evidence>